<reference evidence="2 3" key="1">
    <citation type="submission" date="2019-02" db="EMBL/GenBank/DDBJ databases">
        <title>Sequencing the genomes of 1000 actinobacteria strains.</title>
        <authorList>
            <person name="Klenk H.-P."/>
        </authorList>
    </citation>
    <scope>NUCLEOTIDE SEQUENCE [LARGE SCALE GENOMIC DNA]</scope>
    <source>
        <strain evidence="2 3">DSM 45779</strain>
    </source>
</reference>
<evidence type="ECO:0000259" key="1">
    <source>
        <dbReference type="Pfam" id="PF22400"/>
    </source>
</evidence>
<comment type="caution">
    <text evidence="2">The sequence shown here is derived from an EMBL/GenBank/DDBJ whole genome shotgun (WGS) entry which is preliminary data.</text>
</comment>
<dbReference type="InterPro" id="IPR053918">
    <property type="entry name" value="DUF6980"/>
</dbReference>
<protein>
    <recommendedName>
        <fullName evidence="1">DUF6980 domain-containing protein</fullName>
    </recommendedName>
</protein>
<organism evidence="2 3">
    <name type="scientific">Pseudonocardia sediminis</name>
    <dbReference type="NCBI Taxonomy" id="1397368"/>
    <lineage>
        <taxon>Bacteria</taxon>
        <taxon>Bacillati</taxon>
        <taxon>Actinomycetota</taxon>
        <taxon>Actinomycetes</taxon>
        <taxon>Pseudonocardiales</taxon>
        <taxon>Pseudonocardiaceae</taxon>
        <taxon>Pseudonocardia</taxon>
    </lineage>
</organism>
<evidence type="ECO:0000313" key="2">
    <source>
        <dbReference type="EMBL" id="RZT87495.1"/>
    </source>
</evidence>
<proteinExistence type="predicted"/>
<sequence length="124" mass="13556">MTDPTYCCDMLRENATLSCGQHTTSHTCPDVTVVWSDQHQEFGLPVRDGGSSWIAIAFCPWCSADLPVLPCSCGGIGWVDDKNWSPDFRGDRRRVASGRVPCGFCNEGDWTKPDPMTDLPAASS</sequence>
<dbReference type="EMBL" id="SHKL01000001">
    <property type="protein sequence ID" value="RZT87495.1"/>
    <property type="molecule type" value="Genomic_DNA"/>
</dbReference>
<evidence type="ECO:0000313" key="3">
    <source>
        <dbReference type="Proteomes" id="UP000291591"/>
    </source>
</evidence>
<dbReference type="RefSeq" id="WP_130291641.1">
    <property type="nucleotide sequence ID" value="NZ_SHKL01000001.1"/>
</dbReference>
<accession>A0A4Q7V093</accession>
<dbReference type="Pfam" id="PF22400">
    <property type="entry name" value="DUF6980"/>
    <property type="match status" value="1"/>
</dbReference>
<gene>
    <name evidence="2" type="ORF">EV383_4420</name>
</gene>
<dbReference type="AlphaFoldDB" id="A0A4Q7V093"/>
<name>A0A4Q7V093_PSEST</name>
<dbReference type="Proteomes" id="UP000291591">
    <property type="component" value="Unassembled WGS sequence"/>
</dbReference>
<keyword evidence="3" id="KW-1185">Reference proteome</keyword>
<dbReference type="OrthoDB" id="4206464at2"/>
<feature type="domain" description="DUF6980" evidence="1">
    <location>
        <begin position="6"/>
        <end position="67"/>
    </location>
</feature>